<reference evidence="1" key="1">
    <citation type="thesis" date="2020" institute="ProQuest LLC" country="789 East Eisenhower Parkway, Ann Arbor, MI, USA">
        <title>Comparative Genomics and Chromosome Evolution.</title>
        <authorList>
            <person name="Mudd A.B."/>
        </authorList>
    </citation>
    <scope>NUCLEOTIDE SEQUENCE</scope>
    <source>
        <strain evidence="1">237g6f4</strain>
        <tissue evidence="1">Blood</tissue>
    </source>
</reference>
<dbReference type="EMBL" id="WNYA01000008">
    <property type="protein sequence ID" value="KAG8558002.1"/>
    <property type="molecule type" value="Genomic_DNA"/>
</dbReference>
<accession>A0AAV7ADL6</accession>
<protein>
    <submittedName>
        <fullName evidence="1">Uncharacterized protein</fullName>
    </submittedName>
</protein>
<organism evidence="1 2">
    <name type="scientific">Engystomops pustulosus</name>
    <name type="common">Tungara frog</name>
    <name type="synonym">Physalaemus pustulosus</name>
    <dbReference type="NCBI Taxonomy" id="76066"/>
    <lineage>
        <taxon>Eukaryota</taxon>
        <taxon>Metazoa</taxon>
        <taxon>Chordata</taxon>
        <taxon>Craniata</taxon>
        <taxon>Vertebrata</taxon>
        <taxon>Euteleostomi</taxon>
        <taxon>Amphibia</taxon>
        <taxon>Batrachia</taxon>
        <taxon>Anura</taxon>
        <taxon>Neobatrachia</taxon>
        <taxon>Hyloidea</taxon>
        <taxon>Leptodactylidae</taxon>
        <taxon>Leiuperinae</taxon>
        <taxon>Engystomops</taxon>
    </lineage>
</organism>
<evidence type="ECO:0000313" key="2">
    <source>
        <dbReference type="Proteomes" id="UP000824782"/>
    </source>
</evidence>
<name>A0AAV7ADL6_ENGPU</name>
<keyword evidence="2" id="KW-1185">Reference proteome</keyword>
<dbReference type="Proteomes" id="UP000824782">
    <property type="component" value="Unassembled WGS sequence"/>
</dbReference>
<comment type="caution">
    <text evidence="1">The sequence shown here is derived from an EMBL/GenBank/DDBJ whole genome shotgun (WGS) entry which is preliminary data.</text>
</comment>
<proteinExistence type="predicted"/>
<dbReference type="AlphaFoldDB" id="A0AAV7ADL6"/>
<evidence type="ECO:0000313" key="1">
    <source>
        <dbReference type="EMBL" id="KAG8558002.1"/>
    </source>
</evidence>
<gene>
    <name evidence="1" type="ORF">GDO81_016814</name>
</gene>
<sequence length="85" mass="9232">MMPPLWPNLLQSDNLSTVAQHTPVGQSLCLGLMYPSLTFPSFSPVYPSVKILLKDPMFLILTISPARPSVAQSDNLSCDAQCSPI</sequence>